<sequence length="138" mass="15532">MLMPSRTKYRKAQKGRLKGEASRGNEISFGTLAIQAVGRGFLTSRQIEASRRAMTRHVKRAGKIWIRVFPHKPVTKKPAETRMGKGKGAVDHWECPIKPGRILFEIDGVDPVVAREAFKLAQAKLPVKTKIISREEML</sequence>
<dbReference type="PRINTS" id="PR00060">
    <property type="entry name" value="RIBOSOMALL16"/>
</dbReference>
<dbReference type="Pfam" id="PF00252">
    <property type="entry name" value="Ribosomal_L16"/>
    <property type="match status" value="1"/>
</dbReference>
<dbReference type="InterPro" id="IPR000114">
    <property type="entry name" value="Ribosomal_uL16_bact-type"/>
</dbReference>
<dbReference type="NCBIfam" id="TIGR01164">
    <property type="entry name" value="rplP_bact"/>
    <property type="match status" value="1"/>
</dbReference>
<keyword evidence="6 8" id="KW-0694">RNA-binding</keyword>
<evidence type="ECO:0000256" key="1">
    <source>
        <dbReference type="ARBA" id="ARBA00008931"/>
    </source>
</evidence>
<evidence type="ECO:0000313" key="10">
    <source>
        <dbReference type="EMBL" id="PCI30532.1"/>
    </source>
</evidence>
<dbReference type="InterPro" id="IPR020798">
    <property type="entry name" value="Ribosomal_uL16_CS"/>
</dbReference>
<evidence type="ECO:0000256" key="9">
    <source>
        <dbReference type="SAM" id="MobiDB-lite"/>
    </source>
</evidence>
<evidence type="ECO:0000313" key="11">
    <source>
        <dbReference type="Proteomes" id="UP000218113"/>
    </source>
</evidence>
<accession>A0A2A4TAF8</accession>
<dbReference type="PROSITE" id="PS00701">
    <property type="entry name" value="RIBOSOMAL_L16_2"/>
    <property type="match status" value="1"/>
</dbReference>
<dbReference type="Proteomes" id="UP000218113">
    <property type="component" value="Unassembled WGS sequence"/>
</dbReference>
<dbReference type="InterPro" id="IPR047873">
    <property type="entry name" value="Ribosomal_uL16"/>
</dbReference>
<dbReference type="EMBL" id="NVSR01000004">
    <property type="protein sequence ID" value="PCI30532.1"/>
    <property type="molecule type" value="Genomic_DNA"/>
</dbReference>
<comment type="subunit">
    <text evidence="6 8">Part of the 50S ribosomal subunit.</text>
</comment>
<feature type="compositionally biased region" description="Basic residues" evidence="9">
    <location>
        <begin position="7"/>
        <end position="16"/>
    </location>
</feature>
<dbReference type="GO" id="GO:0000049">
    <property type="term" value="F:tRNA binding"/>
    <property type="evidence" value="ECO:0007669"/>
    <property type="project" value="UniProtKB-KW"/>
</dbReference>
<dbReference type="PANTHER" id="PTHR12220">
    <property type="entry name" value="50S/60S RIBOSOMAL PROTEIN L16"/>
    <property type="match status" value="1"/>
</dbReference>
<dbReference type="FunFam" id="3.90.1170.10:FF:000001">
    <property type="entry name" value="50S ribosomal protein L16"/>
    <property type="match status" value="1"/>
</dbReference>
<dbReference type="Gene3D" id="3.90.1170.10">
    <property type="entry name" value="Ribosomal protein L10e/L16"/>
    <property type="match status" value="1"/>
</dbReference>
<comment type="caution">
    <text evidence="10">The sequence shown here is derived from an EMBL/GenBank/DDBJ whole genome shotgun (WGS) entry which is preliminary data.</text>
</comment>
<dbReference type="PANTHER" id="PTHR12220:SF13">
    <property type="entry name" value="LARGE RIBOSOMAL SUBUNIT PROTEIN UL16M"/>
    <property type="match status" value="1"/>
</dbReference>
<evidence type="ECO:0000256" key="4">
    <source>
        <dbReference type="ARBA" id="ARBA00023274"/>
    </source>
</evidence>
<evidence type="ECO:0000256" key="3">
    <source>
        <dbReference type="ARBA" id="ARBA00022980"/>
    </source>
</evidence>
<gene>
    <name evidence="6" type="primary">rplP</name>
    <name evidence="10" type="ORF">COB67_01750</name>
</gene>
<protein>
    <recommendedName>
        <fullName evidence="5 6">Large ribosomal subunit protein uL16</fullName>
    </recommendedName>
</protein>
<reference evidence="11" key="1">
    <citation type="submission" date="2017-08" db="EMBL/GenBank/DDBJ databases">
        <title>A dynamic microbial community with high functional redundancy inhabits the cold, oxic subseafloor aquifer.</title>
        <authorList>
            <person name="Tully B.J."/>
            <person name="Wheat C.G."/>
            <person name="Glazer B.T."/>
            <person name="Huber J.A."/>
        </authorList>
    </citation>
    <scope>NUCLEOTIDE SEQUENCE [LARGE SCALE GENOMIC DNA]</scope>
</reference>
<dbReference type="InterPro" id="IPR036920">
    <property type="entry name" value="Ribosomal_uL16_sf"/>
</dbReference>
<evidence type="ECO:0000256" key="6">
    <source>
        <dbReference type="HAMAP-Rule" id="MF_01342"/>
    </source>
</evidence>
<evidence type="ECO:0000256" key="5">
    <source>
        <dbReference type="ARBA" id="ARBA00035198"/>
    </source>
</evidence>
<dbReference type="InterPro" id="IPR016180">
    <property type="entry name" value="Ribosomal_uL16_dom"/>
</dbReference>
<evidence type="ECO:0000256" key="2">
    <source>
        <dbReference type="ARBA" id="ARBA00022555"/>
    </source>
</evidence>
<name>A0A2A4TAF8_9DELT</name>
<dbReference type="PROSITE" id="PS00586">
    <property type="entry name" value="RIBOSOMAL_L16_1"/>
    <property type="match status" value="1"/>
</dbReference>
<feature type="region of interest" description="Disordered" evidence="9">
    <location>
        <begin position="1"/>
        <end position="21"/>
    </location>
</feature>
<organism evidence="10 11">
    <name type="scientific">SAR324 cluster bacterium</name>
    <dbReference type="NCBI Taxonomy" id="2024889"/>
    <lineage>
        <taxon>Bacteria</taxon>
        <taxon>Deltaproteobacteria</taxon>
        <taxon>SAR324 cluster</taxon>
    </lineage>
</organism>
<dbReference type="SUPFAM" id="SSF54686">
    <property type="entry name" value="Ribosomal protein L16p/L10e"/>
    <property type="match status" value="1"/>
</dbReference>
<evidence type="ECO:0000256" key="7">
    <source>
        <dbReference type="RuleBase" id="RU004413"/>
    </source>
</evidence>
<proteinExistence type="inferred from homology"/>
<evidence type="ECO:0000256" key="8">
    <source>
        <dbReference type="RuleBase" id="RU004414"/>
    </source>
</evidence>
<keyword evidence="3 6" id="KW-0689">Ribosomal protein</keyword>
<keyword evidence="4 6" id="KW-0687">Ribonucleoprotein</keyword>
<dbReference type="GO" id="GO:0022625">
    <property type="term" value="C:cytosolic large ribosomal subunit"/>
    <property type="evidence" value="ECO:0007669"/>
    <property type="project" value="TreeGrafter"/>
</dbReference>
<dbReference type="CDD" id="cd01433">
    <property type="entry name" value="Ribosomal_L16_L10e"/>
    <property type="match status" value="1"/>
</dbReference>
<dbReference type="GO" id="GO:0006412">
    <property type="term" value="P:translation"/>
    <property type="evidence" value="ECO:0007669"/>
    <property type="project" value="UniProtKB-UniRule"/>
</dbReference>
<dbReference type="GO" id="GO:0019843">
    <property type="term" value="F:rRNA binding"/>
    <property type="evidence" value="ECO:0007669"/>
    <property type="project" value="UniProtKB-UniRule"/>
</dbReference>
<dbReference type="HAMAP" id="MF_01342">
    <property type="entry name" value="Ribosomal_uL16"/>
    <property type="match status" value="1"/>
</dbReference>
<dbReference type="GO" id="GO:0003735">
    <property type="term" value="F:structural constituent of ribosome"/>
    <property type="evidence" value="ECO:0007669"/>
    <property type="project" value="InterPro"/>
</dbReference>
<comment type="function">
    <text evidence="6 8">Binds 23S rRNA and is also seen to make contacts with the A and possibly P site tRNAs.</text>
</comment>
<keyword evidence="6 8" id="KW-0699">rRNA-binding</keyword>
<keyword evidence="2 6" id="KW-0820">tRNA-binding</keyword>
<dbReference type="AlphaFoldDB" id="A0A2A4TAF8"/>
<comment type="similarity">
    <text evidence="1 6 7">Belongs to the universal ribosomal protein uL16 family.</text>
</comment>